<dbReference type="Gene3D" id="3.40.50.300">
    <property type="entry name" value="P-loop containing nucleotide triphosphate hydrolases"/>
    <property type="match status" value="1"/>
</dbReference>
<comment type="caution">
    <text evidence="5">The sequence shown here is derived from an EMBL/GenBank/DDBJ whole genome shotgun (WGS) entry which is preliminary data.</text>
</comment>
<evidence type="ECO:0000256" key="2">
    <source>
        <dbReference type="ARBA" id="ARBA00022840"/>
    </source>
</evidence>
<keyword evidence="1" id="KW-0547">Nucleotide-binding</keyword>
<dbReference type="GO" id="GO:0016887">
    <property type="term" value="F:ATP hydrolysis activity"/>
    <property type="evidence" value="ECO:0007669"/>
    <property type="project" value="InterPro"/>
</dbReference>
<dbReference type="Proteomes" id="UP001054945">
    <property type="component" value="Unassembled WGS sequence"/>
</dbReference>
<evidence type="ECO:0000313" key="6">
    <source>
        <dbReference type="Proteomes" id="UP001054945"/>
    </source>
</evidence>
<dbReference type="AlphaFoldDB" id="A0AAV4MA83"/>
<reference evidence="5 6" key="1">
    <citation type="submission" date="2021-06" db="EMBL/GenBank/DDBJ databases">
        <title>Caerostris extrusa draft genome.</title>
        <authorList>
            <person name="Kono N."/>
            <person name="Arakawa K."/>
        </authorList>
    </citation>
    <scope>NUCLEOTIDE SEQUENCE [LARGE SCALE GENOMIC DNA]</scope>
</reference>
<dbReference type="GO" id="GO:0005524">
    <property type="term" value="F:ATP binding"/>
    <property type="evidence" value="ECO:0007669"/>
    <property type="project" value="UniProtKB-KW"/>
</dbReference>
<feature type="domain" description="AAA ATPase AAA+ lid" evidence="4">
    <location>
        <begin position="171"/>
        <end position="215"/>
    </location>
</feature>
<keyword evidence="6" id="KW-1185">Reference proteome</keyword>
<name>A0AAV4MA83_CAEEX</name>
<dbReference type="InterPro" id="IPR027417">
    <property type="entry name" value="P-loop_NTPase"/>
</dbReference>
<feature type="non-terminal residue" evidence="5">
    <location>
        <position position="231"/>
    </location>
</feature>
<keyword evidence="2" id="KW-0067">ATP-binding</keyword>
<dbReference type="InterPro" id="IPR041569">
    <property type="entry name" value="AAA_lid_3"/>
</dbReference>
<dbReference type="Pfam" id="PF00004">
    <property type="entry name" value="AAA"/>
    <property type="match status" value="1"/>
</dbReference>
<dbReference type="PANTHER" id="PTHR23077">
    <property type="entry name" value="AAA-FAMILY ATPASE"/>
    <property type="match status" value="1"/>
</dbReference>
<dbReference type="Pfam" id="PF17862">
    <property type="entry name" value="AAA_lid_3"/>
    <property type="match status" value="1"/>
</dbReference>
<evidence type="ECO:0000313" key="5">
    <source>
        <dbReference type="EMBL" id="GIX69343.1"/>
    </source>
</evidence>
<proteinExistence type="predicted"/>
<feature type="domain" description="ATPase AAA-type core" evidence="3">
    <location>
        <begin position="48"/>
        <end position="103"/>
    </location>
</feature>
<sequence>MAFESKACVLERHRWNAKIKERLQWGIELPLRQPEIFQNVDLDCPRGVLLFGPPGCCKTTLARGLATECNANFFAANPSQIYSSYVGDSEKNIAESFKDYKLRNGTKVEKAILYAKNDVIAIAATNRPDCIDAALFATRSTTLLYIFHLLILEERESILQILTNGMPLQGVDVKNLANKTNNFTGADLKNLCSMAAACALKQDLNGEGITESHFMQVLEHLNPSVSTEQLQ</sequence>
<dbReference type="Gene3D" id="1.10.8.60">
    <property type="match status" value="1"/>
</dbReference>
<accession>A0AAV4MA83</accession>
<evidence type="ECO:0000259" key="3">
    <source>
        <dbReference type="Pfam" id="PF00004"/>
    </source>
</evidence>
<dbReference type="PANTHER" id="PTHR23077:SF171">
    <property type="entry name" value="NUCLEAR VALOSIN-CONTAINING PROTEIN-LIKE"/>
    <property type="match status" value="1"/>
</dbReference>
<gene>
    <name evidence="5" type="primary">SPATA5L1</name>
    <name evidence="5" type="ORF">CEXT_701271</name>
</gene>
<evidence type="ECO:0000256" key="1">
    <source>
        <dbReference type="ARBA" id="ARBA00022741"/>
    </source>
</evidence>
<dbReference type="SUPFAM" id="SSF52540">
    <property type="entry name" value="P-loop containing nucleoside triphosphate hydrolases"/>
    <property type="match status" value="1"/>
</dbReference>
<organism evidence="5 6">
    <name type="scientific">Caerostris extrusa</name>
    <name type="common">Bark spider</name>
    <name type="synonym">Caerostris bankana</name>
    <dbReference type="NCBI Taxonomy" id="172846"/>
    <lineage>
        <taxon>Eukaryota</taxon>
        <taxon>Metazoa</taxon>
        <taxon>Ecdysozoa</taxon>
        <taxon>Arthropoda</taxon>
        <taxon>Chelicerata</taxon>
        <taxon>Arachnida</taxon>
        <taxon>Araneae</taxon>
        <taxon>Araneomorphae</taxon>
        <taxon>Entelegynae</taxon>
        <taxon>Araneoidea</taxon>
        <taxon>Araneidae</taxon>
        <taxon>Caerostris</taxon>
    </lineage>
</organism>
<dbReference type="InterPro" id="IPR050168">
    <property type="entry name" value="AAA_ATPase_domain"/>
</dbReference>
<evidence type="ECO:0000259" key="4">
    <source>
        <dbReference type="Pfam" id="PF17862"/>
    </source>
</evidence>
<dbReference type="InterPro" id="IPR003959">
    <property type="entry name" value="ATPase_AAA_core"/>
</dbReference>
<protein>
    <submittedName>
        <fullName evidence="5">Spermatogenesis-associated protein 5-like protein 1</fullName>
    </submittedName>
</protein>
<dbReference type="EMBL" id="BPLR01019577">
    <property type="protein sequence ID" value="GIX69343.1"/>
    <property type="molecule type" value="Genomic_DNA"/>
</dbReference>